<feature type="chain" id="PRO_5009258886" evidence="16">
    <location>
        <begin position="29"/>
        <end position="696"/>
    </location>
</feature>
<dbReference type="AlphaFoldDB" id="A0A1H1RJ08"/>
<keyword evidence="3 13" id="KW-0349">Heme</keyword>
<evidence type="ECO:0000256" key="7">
    <source>
        <dbReference type="ARBA" id="ARBA00022837"/>
    </source>
</evidence>
<comment type="subcellular location">
    <subcellularLocation>
        <location evidence="1">Periplasm</location>
    </subcellularLocation>
</comment>
<evidence type="ECO:0000256" key="4">
    <source>
        <dbReference type="ARBA" id="ARBA00022723"/>
    </source>
</evidence>
<dbReference type="CDD" id="cd10279">
    <property type="entry name" value="PQQ_ADH_II"/>
    <property type="match status" value="1"/>
</dbReference>
<keyword evidence="7 14" id="KW-0106">Calcium</keyword>
<evidence type="ECO:0000256" key="11">
    <source>
        <dbReference type="ARBA" id="ARBA00023157"/>
    </source>
</evidence>
<dbReference type="FunFam" id="2.140.10.10:FF:000003">
    <property type="entry name" value="Methanol dehydrogenase, large subunit"/>
    <property type="match status" value="1"/>
</dbReference>
<evidence type="ECO:0000256" key="6">
    <source>
        <dbReference type="ARBA" id="ARBA00022764"/>
    </source>
</evidence>
<dbReference type="Gene3D" id="2.140.10.10">
    <property type="entry name" value="Quinoprotein alcohol dehydrogenase-like superfamily"/>
    <property type="match status" value="1"/>
</dbReference>
<keyword evidence="6" id="KW-0574">Periplasm</keyword>
<keyword evidence="4 14" id="KW-0479">Metal-binding</keyword>
<keyword evidence="11 15" id="KW-1015">Disulfide bond</keyword>
<evidence type="ECO:0000256" key="1">
    <source>
        <dbReference type="ARBA" id="ARBA00004418"/>
    </source>
</evidence>
<comment type="similarity">
    <text evidence="2">Belongs to the bacterial PQQ dehydrogenase family.</text>
</comment>
<keyword evidence="8 13" id="KW-0634">PQQ</keyword>
<evidence type="ECO:0000259" key="17">
    <source>
        <dbReference type="PROSITE" id="PS51007"/>
    </source>
</evidence>
<keyword evidence="19" id="KW-1185">Reference proteome</keyword>
<evidence type="ECO:0000256" key="12">
    <source>
        <dbReference type="PIRSR" id="PIRSR617512-1"/>
    </source>
</evidence>
<protein>
    <submittedName>
        <fullName evidence="18">Quinohemoprotein ethanol dehydrogenase</fullName>
    </submittedName>
</protein>
<feature type="domain" description="Cytochrome c" evidence="17">
    <location>
        <begin position="603"/>
        <end position="681"/>
    </location>
</feature>
<accession>A0A1H1RJ08</accession>
<reference evidence="19" key="1">
    <citation type="submission" date="2016-10" db="EMBL/GenBank/DDBJ databases">
        <authorList>
            <person name="Varghese N."/>
            <person name="Submissions S."/>
        </authorList>
    </citation>
    <scope>NUCLEOTIDE SEQUENCE [LARGE SCALE GENOMIC DNA]</scope>
    <source>
        <strain evidence="19">NRRL B-51270</strain>
    </source>
</reference>
<dbReference type="SMART" id="SM00564">
    <property type="entry name" value="PQQ"/>
    <property type="match status" value="5"/>
</dbReference>
<name>A0A1H1RJ08_9GAMM</name>
<dbReference type="NCBIfam" id="TIGR03075">
    <property type="entry name" value="PQQ_enz_alc_DH"/>
    <property type="match status" value="1"/>
</dbReference>
<dbReference type="Pfam" id="PF01011">
    <property type="entry name" value="PQQ"/>
    <property type="match status" value="2"/>
</dbReference>
<feature type="disulfide bond" evidence="15">
    <location>
        <begin position="131"/>
        <end position="132"/>
    </location>
</feature>
<evidence type="ECO:0000256" key="10">
    <source>
        <dbReference type="ARBA" id="ARBA00023004"/>
    </source>
</evidence>
<dbReference type="EMBL" id="LT629736">
    <property type="protein sequence ID" value="SDS34939.1"/>
    <property type="molecule type" value="Genomic_DNA"/>
</dbReference>
<evidence type="ECO:0000256" key="5">
    <source>
        <dbReference type="ARBA" id="ARBA00022729"/>
    </source>
</evidence>
<dbReference type="GO" id="GO:0070968">
    <property type="term" value="F:pyrroloquinoline quinone binding"/>
    <property type="evidence" value="ECO:0007669"/>
    <property type="project" value="UniProtKB-ARBA"/>
</dbReference>
<feature type="binding site" evidence="13">
    <location>
        <begin position="197"/>
        <end position="198"/>
    </location>
    <ligand>
        <name>pyrroloquinoline quinone</name>
        <dbReference type="ChEBI" id="CHEBI:58442"/>
    </ligand>
</feature>
<dbReference type="InterPro" id="IPR018391">
    <property type="entry name" value="PQQ_b-propeller_rpt"/>
</dbReference>
<feature type="active site" description="Proton acceptor" evidence="12">
    <location>
        <position position="321"/>
    </location>
</feature>
<feature type="binding site" evidence="13">
    <location>
        <position position="137"/>
    </location>
    <ligand>
        <name>pyrroloquinoline quinone</name>
        <dbReference type="ChEBI" id="CHEBI:58442"/>
    </ligand>
</feature>
<feature type="binding site" evidence="13">
    <location>
        <position position="256"/>
    </location>
    <ligand>
        <name>pyrroloquinoline quinone</name>
        <dbReference type="ChEBI" id="CHEBI:58442"/>
    </ligand>
</feature>
<evidence type="ECO:0000256" key="15">
    <source>
        <dbReference type="PIRSR" id="PIRSR617512-4"/>
    </source>
</evidence>
<dbReference type="SUPFAM" id="SSF46626">
    <property type="entry name" value="Cytochrome c"/>
    <property type="match status" value="1"/>
</dbReference>
<evidence type="ECO:0000256" key="14">
    <source>
        <dbReference type="PIRSR" id="PIRSR617512-3"/>
    </source>
</evidence>
<dbReference type="GO" id="GO:0005509">
    <property type="term" value="F:calcium ion binding"/>
    <property type="evidence" value="ECO:0007669"/>
    <property type="project" value="InterPro"/>
</dbReference>
<feature type="binding site" evidence="14">
    <location>
        <position position="276"/>
    </location>
    <ligand>
        <name>Ca(2+)</name>
        <dbReference type="ChEBI" id="CHEBI:29108"/>
    </ligand>
</feature>
<evidence type="ECO:0000256" key="8">
    <source>
        <dbReference type="ARBA" id="ARBA00022891"/>
    </source>
</evidence>
<evidence type="ECO:0000256" key="9">
    <source>
        <dbReference type="ARBA" id="ARBA00023002"/>
    </source>
</evidence>
<dbReference type="InterPro" id="IPR036909">
    <property type="entry name" value="Cyt_c-like_dom_sf"/>
</dbReference>
<evidence type="ECO:0000256" key="13">
    <source>
        <dbReference type="PIRSR" id="PIRSR617512-2"/>
    </source>
</evidence>
<dbReference type="PROSITE" id="PS51007">
    <property type="entry name" value="CYTC"/>
    <property type="match status" value="1"/>
</dbReference>
<feature type="binding site" evidence="13">
    <location>
        <begin position="408"/>
        <end position="409"/>
    </location>
    <ligand>
        <name>pyrroloquinoline quinone</name>
        <dbReference type="ChEBI" id="CHEBI:58442"/>
    </ligand>
</feature>
<evidence type="ECO:0000256" key="3">
    <source>
        <dbReference type="ARBA" id="ARBA00022617"/>
    </source>
</evidence>
<keyword evidence="9" id="KW-0560">Oxidoreductase</keyword>
<evidence type="ECO:0000256" key="2">
    <source>
        <dbReference type="ARBA" id="ARBA00008156"/>
    </source>
</evidence>
<dbReference type="GO" id="GO:0030288">
    <property type="term" value="C:outer membrane-bounded periplasmic space"/>
    <property type="evidence" value="ECO:0007669"/>
    <property type="project" value="InterPro"/>
</dbReference>
<feature type="binding site" evidence="13">
    <location>
        <position position="85"/>
    </location>
    <ligand>
        <name>pyrroloquinoline quinone</name>
        <dbReference type="ChEBI" id="CHEBI:58442"/>
    </ligand>
</feature>
<dbReference type="PANTHER" id="PTHR32303">
    <property type="entry name" value="QUINOPROTEIN ALCOHOL DEHYDROGENASE (CYTOCHROME C)"/>
    <property type="match status" value="1"/>
</dbReference>
<dbReference type="InterPro" id="IPR009056">
    <property type="entry name" value="Cyt_c-like_dom"/>
</dbReference>
<comment type="cofactor">
    <cofactor evidence="13">
        <name>heme c</name>
        <dbReference type="ChEBI" id="CHEBI:61717"/>
    </cofactor>
    <text evidence="13">Binds 1 heme c group per subunit.</text>
</comment>
<feature type="binding site" description="axial binding residue" evidence="14">
    <location>
        <position position="658"/>
    </location>
    <ligand>
        <name>heme c</name>
        <dbReference type="ChEBI" id="CHEBI:61717"/>
    </ligand>
    <ligandPart>
        <name>Fe</name>
        <dbReference type="ChEBI" id="CHEBI:18248"/>
    </ligandPart>
</feature>
<evidence type="ECO:0000256" key="16">
    <source>
        <dbReference type="SAM" id="SignalP"/>
    </source>
</evidence>
<feature type="signal peptide" evidence="16">
    <location>
        <begin position="1"/>
        <end position="28"/>
    </location>
</feature>
<dbReference type="GO" id="GO:0016020">
    <property type="term" value="C:membrane"/>
    <property type="evidence" value="ECO:0007669"/>
    <property type="project" value="InterPro"/>
</dbReference>
<gene>
    <name evidence="18" type="ORF">SAMN05216421_1360</name>
</gene>
<dbReference type="SUPFAM" id="SSF50998">
    <property type="entry name" value="Quinoprotein alcohol dehydrogenase-like"/>
    <property type="match status" value="1"/>
</dbReference>
<dbReference type="Pfam" id="PF13442">
    <property type="entry name" value="Cytochrome_CBB3"/>
    <property type="match status" value="1"/>
</dbReference>
<dbReference type="GO" id="GO:0016614">
    <property type="term" value="F:oxidoreductase activity, acting on CH-OH group of donors"/>
    <property type="evidence" value="ECO:0007669"/>
    <property type="project" value="InterPro"/>
</dbReference>
<comment type="cofactor">
    <cofactor evidence="13">
        <name>pyrroloquinoline quinone</name>
        <dbReference type="ChEBI" id="CHEBI:58442"/>
    </cofactor>
    <text evidence="13">Binds 1 PQQ group per subunit.</text>
</comment>
<feature type="binding site" evidence="14">
    <location>
        <position position="321"/>
    </location>
    <ligand>
        <name>Ca(2+)</name>
        <dbReference type="ChEBI" id="CHEBI:29108"/>
    </ligand>
</feature>
<keyword evidence="5 16" id="KW-0732">Signal</keyword>
<feature type="binding site" description="axial binding residue" evidence="14">
    <location>
        <position position="620"/>
    </location>
    <ligand>
        <name>heme c</name>
        <dbReference type="ChEBI" id="CHEBI:61717"/>
    </ligand>
    <ligandPart>
        <name>Fe</name>
        <dbReference type="ChEBI" id="CHEBI:18248"/>
    </ligandPart>
</feature>
<evidence type="ECO:0000313" key="18">
    <source>
        <dbReference type="EMBL" id="SDS34939.1"/>
    </source>
</evidence>
<proteinExistence type="inferred from homology"/>
<dbReference type="InterPro" id="IPR011047">
    <property type="entry name" value="Quinoprotein_ADH-like_sf"/>
</dbReference>
<dbReference type="InterPro" id="IPR017512">
    <property type="entry name" value="PQQ_MeOH/EtOH_DH"/>
</dbReference>
<keyword evidence="10 14" id="KW-0408">Iron</keyword>
<dbReference type="GO" id="GO:0020037">
    <property type="term" value="F:heme binding"/>
    <property type="evidence" value="ECO:0007669"/>
    <property type="project" value="InterPro"/>
</dbReference>
<feature type="binding site" evidence="13">
    <location>
        <position position="181"/>
    </location>
    <ligand>
        <name>pyrroloquinoline quinone</name>
        <dbReference type="ChEBI" id="CHEBI:58442"/>
    </ligand>
</feature>
<dbReference type="InterPro" id="IPR001479">
    <property type="entry name" value="Quinoprotein_DH_CS"/>
</dbReference>
<feature type="binding site" evidence="13">
    <location>
        <position position="348"/>
    </location>
    <ligand>
        <name>pyrroloquinoline quinone</name>
        <dbReference type="ChEBI" id="CHEBI:58442"/>
    </ligand>
</feature>
<evidence type="ECO:0000313" key="19">
    <source>
        <dbReference type="Proteomes" id="UP000243207"/>
    </source>
</evidence>
<sequence>MMTIIIPNPRSTLALLWAFGGLSLTALAAPVNEQALREQSDGEWLSYGRTRAEQRFSPLKEINQDSVAKLGLAWSIDLDNNRGLEATPLYHDGVLYTSLSWSRVMAVDADSGKILWSFDPEVNKAKGRHACCDAVNRGVALWKGKVYVGTLDGRLIALDAKTGEPVWTKQTTDNSKPYTITAAPRIVKGMVMIGNGGAELGVRGYFSAYDAETGEMRWRFYTVPADPSQPVEHPELTEAAKTWSEDTDWSLGGGGTAWDAMAYDPELDLLYVGTGNGSPWNREIRSPGGGDNLFLSSILAIKPDTGRLAWYYQVNPGDTWDFTATQQITLAELEVDGKPRKVLMQAPKNGFFYVLDRESGALISAEKFGKVTWAERIDMATGRPVEVPGARYEKEAVTMWPSPFGAHNWHPMSYSPLTKLVYIPYQEVPGIYSNEGKSYVPKHGFNTGSGSSEITELPRDYTSGALIAWDPAKQEAAWRVEYPHHWNGGTLATAGNLVFQGTAAGKFKAYSADAGKELWSFDAQTGVIAGPMTYRHEGEQYVALMAGWGGSAALFGGDAVVATGVRNVSRMLVFKLDGKASLPTLGDVPQSQRTPEPVVASEEDIKAGSDLYAAYCAVCHGTGVVGGGVLPDLRHSPDAVRQAWEAIVLHGAFQSKGMAAFGDSLSEQQARQILTYVRHREYQTWTEAMKAAGSQQ</sequence>
<dbReference type="GO" id="GO:0009055">
    <property type="term" value="F:electron transfer activity"/>
    <property type="evidence" value="ECO:0007669"/>
    <property type="project" value="InterPro"/>
</dbReference>
<organism evidence="18 19">
    <name type="scientific">Halopseudomonas xinjiangensis</name>
    <dbReference type="NCBI Taxonomy" id="487184"/>
    <lineage>
        <taxon>Bacteria</taxon>
        <taxon>Pseudomonadati</taxon>
        <taxon>Pseudomonadota</taxon>
        <taxon>Gammaproteobacteria</taxon>
        <taxon>Pseudomonadales</taxon>
        <taxon>Pseudomonadaceae</taxon>
        <taxon>Halopseudomonas</taxon>
    </lineage>
</organism>
<dbReference type="STRING" id="487184.SAMN05216421_1360"/>
<feature type="binding site" description="covalent" evidence="13">
    <location>
        <position position="619"/>
    </location>
    <ligand>
        <name>heme c</name>
        <dbReference type="ChEBI" id="CHEBI:61717"/>
    </ligand>
</feature>
<feature type="binding site" evidence="14">
    <location>
        <position position="199"/>
    </location>
    <ligand>
        <name>Ca(2+)</name>
        <dbReference type="ChEBI" id="CHEBI:29108"/>
    </ligand>
</feature>
<dbReference type="PROSITE" id="PS00364">
    <property type="entry name" value="BACTERIAL_PQQ_2"/>
    <property type="match status" value="1"/>
</dbReference>
<dbReference type="Proteomes" id="UP000243207">
    <property type="component" value="Chromosome I"/>
</dbReference>
<dbReference type="InterPro" id="IPR002372">
    <property type="entry name" value="PQQ_rpt_dom"/>
</dbReference>
<feature type="binding site" description="covalent" evidence="13">
    <location>
        <position position="616"/>
    </location>
    <ligand>
        <name>heme c</name>
        <dbReference type="ChEBI" id="CHEBI:61717"/>
    </ligand>
</feature>
<comment type="cofactor">
    <cofactor evidence="14">
        <name>Ca(2+)</name>
        <dbReference type="ChEBI" id="CHEBI:29108"/>
    </cofactor>
    <text evidence="14">Binds 1 Ca(2+) ion per subunit.</text>
</comment>
<dbReference type="Gene3D" id="1.10.760.10">
    <property type="entry name" value="Cytochrome c-like domain"/>
    <property type="match status" value="1"/>
</dbReference>